<feature type="chain" id="PRO_5003205274" description="DUF3857 domain-containing protein" evidence="2">
    <location>
        <begin position="46"/>
        <end position="740"/>
    </location>
</feature>
<dbReference type="AlphaFoldDB" id="E6K5P1"/>
<dbReference type="HOGENOM" id="CLU_375891_0_0_10"/>
<protein>
    <recommendedName>
        <fullName evidence="5">DUF3857 domain-containing protein</fullName>
    </recommendedName>
</protein>
<evidence type="ECO:0008006" key="5">
    <source>
        <dbReference type="Google" id="ProtNLM"/>
    </source>
</evidence>
<evidence type="ECO:0000313" key="3">
    <source>
        <dbReference type="EMBL" id="EFU31167.1"/>
    </source>
</evidence>
<comment type="caution">
    <text evidence="3">The sequence shown here is derived from an EMBL/GenBank/DDBJ whole genome shotgun (WGS) entry which is preliminary data.</text>
</comment>
<dbReference type="EMBL" id="AEPD01000017">
    <property type="protein sequence ID" value="EFU31167.1"/>
    <property type="molecule type" value="Genomic_DNA"/>
</dbReference>
<evidence type="ECO:0000256" key="1">
    <source>
        <dbReference type="SAM" id="MobiDB-lite"/>
    </source>
</evidence>
<proteinExistence type="predicted"/>
<keyword evidence="2" id="KW-0732">Signal</keyword>
<dbReference type="Proteomes" id="UP000003112">
    <property type="component" value="Unassembled WGS sequence"/>
</dbReference>
<feature type="compositionally biased region" description="Basic and acidic residues" evidence="1">
    <location>
        <begin position="561"/>
        <end position="580"/>
    </location>
</feature>
<name>E6K5P1_9BACT</name>
<sequence length="740" mass="83299">MRKRRALTDKKNGTYKKQHTITMRKQITRLCMATLLLLCATQGSAFDNDDYKAYAQEMRKAVWAQDSLPEFKNYKCPAKYKNESAVVLAAYDEMLLDQKSKLRMSGLNFYTVKQLNYNRLNRQLIYINDQASLKKFSEFDYKTYSKKHFAGLGDDIVRNVLGVRIIKPDGTIKEVSTDDYVTANEGKKDKDKGEKLAVPGLQVGDVIDVFTSEMKQIREENIAPVVFAFINDYPTLSYRIHCSIDPKLTTQYRQLNGAPDFKQSTDAEGNIILDAMMTNIDKSEPDLWYNTAAQTPLTLLYIQGRKITGAYVPESVKDKGLQANPSAEAIQKDDWRFWGSRLLYGLDSNEKKLVKELAKQSISDEEKADIFYNFYNDIDLSLDDINYSPSYFISSFGQLLTKAKIPFQRGITTDDGSEPLDQLISYRNTTWVIRLNNGKIYTPPSGMHAPGYIPASLQGRQVSFNTSVKKPFDGGTYEKSTLPTSTSADNTDKVELKASVEGTLLHISRTEARTGTLKETLSAYLPTHKQIADSYAAAQPLLRTYEDLYTKKARNKAPENAAKDKELQKERFKDEVGGYQGEDAKSVESYDIVSMGHEKINAPFTYRVDYTMDGYVKKAGNNLILAVGKLIGEQLKVEGNARKRTADIYRSAPTTMEWNITVTLPAGYHAVPESLAKLNTQVDNECGSFKATATGKGNTLTLHATKVYKHKTEPVANWNKILQMLDAASDFTSKQVVLKK</sequence>
<evidence type="ECO:0000256" key="2">
    <source>
        <dbReference type="SAM" id="SignalP"/>
    </source>
</evidence>
<organism evidence="3 4">
    <name type="scientific">Segatella buccae ATCC 33574</name>
    <dbReference type="NCBI Taxonomy" id="873513"/>
    <lineage>
        <taxon>Bacteria</taxon>
        <taxon>Pseudomonadati</taxon>
        <taxon>Bacteroidota</taxon>
        <taxon>Bacteroidia</taxon>
        <taxon>Bacteroidales</taxon>
        <taxon>Prevotellaceae</taxon>
        <taxon>Segatella</taxon>
    </lineage>
</organism>
<reference evidence="3 4" key="1">
    <citation type="submission" date="2010-10" db="EMBL/GenBank/DDBJ databases">
        <authorList>
            <person name="Muzny D."/>
            <person name="Qin X."/>
            <person name="Deng J."/>
            <person name="Jiang H."/>
            <person name="Liu Y."/>
            <person name="Qu J."/>
            <person name="Song X.-Z."/>
            <person name="Zhang L."/>
            <person name="Thornton R."/>
            <person name="Coyle M."/>
            <person name="Francisco L."/>
            <person name="Jackson L."/>
            <person name="Javaid M."/>
            <person name="Korchina V."/>
            <person name="Kovar C."/>
            <person name="Mata R."/>
            <person name="Mathew T."/>
            <person name="Ngo R."/>
            <person name="Nguyen L."/>
            <person name="Nguyen N."/>
            <person name="Okwuonu G."/>
            <person name="Ongeri F."/>
            <person name="Pham C."/>
            <person name="Simmons D."/>
            <person name="Wilczek-Boney K."/>
            <person name="Hale W."/>
            <person name="Jakkamsetti A."/>
            <person name="Pham P."/>
            <person name="Ruth R."/>
            <person name="San Lucas F."/>
            <person name="Warren J."/>
            <person name="Zhang J."/>
            <person name="Zhao Z."/>
            <person name="Zhou C."/>
            <person name="Zhu D."/>
            <person name="Lee S."/>
            <person name="Bess C."/>
            <person name="Blankenburg K."/>
            <person name="Forbes L."/>
            <person name="Fu Q."/>
            <person name="Gubbala S."/>
            <person name="Hirani K."/>
            <person name="Jayaseelan J.C."/>
            <person name="Lara F."/>
            <person name="Munidasa M."/>
            <person name="Palculict T."/>
            <person name="Patil S."/>
            <person name="Pu L.-L."/>
            <person name="Saada N."/>
            <person name="Tang L."/>
            <person name="Weissenberger G."/>
            <person name="Zhu Y."/>
            <person name="Hemphill L."/>
            <person name="Shang Y."/>
            <person name="Youmans B."/>
            <person name="Ayvaz T."/>
            <person name="Ross M."/>
            <person name="Santibanez J."/>
            <person name="Aqrawi P."/>
            <person name="Gross S."/>
            <person name="Joshi V."/>
            <person name="Fowler G."/>
            <person name="Nazareth L."/>
            <person name="Reid J."/>
            <person name="Worley K."/>
            <person name="Petrosino J."/>
            <person name="Highlander S."/>
            <person name="Gibbs R."/>
        </authorList>
    </citation>
    <scope>NUCLEOTIDE SEQUENCE [LARGE SCALE GENOMIC DNA]</scope>
    <source>
        <strain evidence="3 4">ATCC 33574</strain>
    </source>
</reference>
<keyword evidence="4" id="KW-1185">Reference proteome</keyword>
<feature type="region of interest" description="Disordered" evidence="1">
    <location>
        <begin position="556"/>
        <end position="580"/>
    </location>
</feature>
<dbReference type="eggNOG" id="ENOG502Z7ZW">
    <property type="taxonomic scope" value="Bacteria"/>
</dbReference>
<dbReference type="Gene3D" id="2.60.40.3140">
    <property type="match status" value="1"/>
</dbReference>
<feature type="signal peptide" evidence="2">
    <location>
        <begin position="1"/>
        <end position="45"/>
    </location>
</feature>
<dbReference type="Gene3D" id="2.60.120.1130">
    <property type="match status" value="1"/>
</dbReference>
<evidence type="ECO:0000313" key="4">
    <source>
        <dbReference type="Proteomes" id="UP000003112"/>
    </source>
</evidence>
<dbReference type="STRING" id="873513.HMPREF6485_0883"/>
<accession>E6K5P1</accession>
<gene>
    <name evidence="3" type="ORF">HMPREF6485_0883</name>
</gene>